<protein>
    <submittedName>
        <fullName evidence="1">Uncharacterized protein</fullName>
    </submittedName>
</protein>
<evidence type="ECO:0000313" key="2">
    <source>
        <dbReference type="Proteomes" id="UP001491310"/>
    </source>
</evidence>
<organism evidence="1 2">
    <name type="scientific">Coccomyxa subellipsoidea</name>
    <dbReference type="NCBI Taxonomy" id="248742"/>
    <lineage>
        <taxon>Eukaryota</taxon>
        <taxon>Viridiplantae</taxon>
        <taxon>Chlorophyta</taxon>
        <taxon>core chlorophytes</taxon>
        <taxon>Trebouxiophyceae</taxon>
        <taxon>Trebouxiophyceae incertae sedis</taxon>
        <taxon>Coccomyxaceae</taxon>
        <taxon>Coccomyxa</taxon>
    </lineage>
</organism>
<proteinExistence type="predicted"/>
<dbReference type="Proteomes" id="UP001491310">
    <property type="component" value="Unassembled WGS sequence"/>
</dbReference>
<accession>A0ABR2YXF9</accession>
<comment type="caution">
    <text evidence="1">The sequence shown here is derived from an EMBL/GenBank/DDBJ whole genome shotgun (WGS) entry which is preliminary data.</text>
</comment>
<dbReference type="EMBL" id="JALJOT010000003">
    <property type="protein sequence ID" value="KAK9916584.1"/>
    <property type="molecule type" value="Genomic_DNA"/>
</dbReference>
<gene>
    <name evidence="1" type="ORF">WJX75_004505</name>
</gene>
<sequence length="50" mass="5655">MCAPTAAAREHRQYLFSLWPARANDGESRQSSVERHDLPIWCATASLLQL</sequence>
<evidence type="ECO:0000313" key="1">
    <source>
        <dbReference type="EMBL" id="KAK9916584.1"/>
    </source>
</evidence>
<keyword evidence="2" id="KW-1185">Reference proteome</keyword>
<name>A0ABR2YXF9_9CHLO</name>
<reference evidence="1 2" key="1">
    <citation type="journal article" date="2024" name="Nat. Commun.">
        <title>Phylogenomics reveals the evolutionary origins of lichenization in chlorophyte algae.</title>
        <authorList>
            <person name="Puginier C."/>
            <person name="Libourel C."/>
            <person name="Otte J."/>
            <person name="Skaloud P."/>
            <person name="Haon M."/>
            <person name="Grisel S."/>
            <person name="Petersen M."/>
            <person name="Berrin J.G."/>
            <person name="Delaux P.M."/>
            <person name="Dal Grande F."/>
            <person name="Keller J."/>
        </authorList>
    </citation>
    <scope>NUCLEOTIDE SEQUENCE [LARGE SCALE GENOMIC DNA]</scope>
    <source>
        <strain evidence="1 2">SAG 216-7</strain>
    </source>
</reference>